<protein>
    <submittedName>
        <fullName evidence="1">Putative transposase</fullName>
    </submittedName>
</protein>
<sequence length="88" mass="9834">MTSLKTSIKTITYLSDIGCLEIQGASLQTLAQWFEEKGFQKGFQKGYKEGLQKVRLAQRLLSKGMSREDVAELANLPLAEIDKLINSN</sequence>
<dbReference type="EMBL" id="UGAB01000002">
    <property type="protein sequence ID" value="STF43850.1"/>
    <property type="molecule type" value="Genomic_DNA"/>
</dbReference>
<dbReference type="Proteomes" id="UP000254877">
    <property type="component" value="Unassembled WGS sequence"/>
</dbReference>
<organism evidence="1 2">
    <name type="scientific">Escherichia coli</name>
    <dbReference type="NCBI Taxonomy" id="562"/>
    <lineage>
        <taxon>Bacteria</taxon>
        <taxon>Pseudomonadati</taxon>
        <taxon>Pseudomonadota</taxon>
        <taxon>Gammaproteobacteria</taxon>
        <taxon>Enterobacterales</taxon>
        <taxon>Enterobacteriaceae</taxon>
        <taxon>Escherichia</taxon>
    </lineage>
</organism>
<gene>
    <name evidence="1" type="ORF">NCTC7928_04559</name>
</gene>
<evidence type="ECO:0000313" key="1">
    <source>
        <dbReference type="EMBL" id="STF43850.1"/>
    </source>
</evidence>
<reference evidence="1 2" key="1">
    <citation type="submission" date="2018-06" db="EMBL/GenBank/DDBJ databases">
        <authorList>
            <consortium name="Pathogen Informatics"/>
            <person name="Doyle S."/>
        </authorList>
    </citation>
    <scope>NUCLEOTIDE SEQUENCE [LARGE SCALE GENOMIC DNA]</scope>
    <source>
        <strain evidence="1 2">NCTC7928</strain>
    </source>
</reference>
<proteinExistence type="predicted"/>
<dbReference type="AlphaFoldDB" id="A0A376KFY5"/>
<name>A0A376KFY5_ECOLX</name>
<accession>A0A376KFY5</accession>
<evidence type="ECO:0000313" key="2">
    <source>
        <dbReference type="Proteomes" id="UP000254877"/>
    </source>
</evidence>